<feature type="modified residue" description="Glycine radical" evidence="3">
    <location>
        <position position="760"/>
    </location>
</feature>
<evidence type="ECO:0000313" key="7">
    <source>
        <dbReference type="Proteomes" id="UP000284841"/>
    </source>
</evidence>
<sequence length="785" mass="89299">MLSSRIERIRDRIRTTTPTICLDRARIATEFYKTPSVEPYVRRRAELFMKVMKTREIYIEEDSLLAGSIASRTHAVPVFPEMMNWLPEAVETFDTRQFDPFQYMPGEKDELREIAETWKGHTFGDYTDALLTEEEHELVDIGIFTRGIQQCSTMCHAPDYENLVKRGYRYYINQCKAQIAKLDDDMTIENTDQRMKWEAMITSMEAVIVMAHRYADLAEELAKACSDAEQKKMYETIAENCRMVPENPPETFLQAAQLVLFTHDAIMIENMGYIHALGRFDQYMYEFYKKDLEQGVSEQEIGDIIHEFKLRIEEMWYLRDEFESGAYPGCALYIQMTLGGQKADGTDACNDLTRLILHGMEDLQTKEPPVSFRYHDNVDEETFRLAINVALTGGSHPAFFNDNNSIPALINIGFTLEQARNWCLLGCTEPIVPGLSDYQSMLGFFNTIKVFEITLYGGKDPVTGKQIGPETGNARDFTSIEQLKEAYLTQQAYFIKRFVGKFNRMVSAHAYTMPTLLASAFTQGCIEKGKLLQDKGADYRWDAMATTGLGNIADSFTAIEECVFNKKYLTMSELMDALECDFKDKEDIRQVLIQRAPKYGNDIEQADKYAQFVIENADAEIKKYKDGRGGKFISVCATQSYNVQLGKNITATPDGRHGFTPLSDNASPMIGCDTCGPTAVVKSLDSINQEASQAGMLLNQRFDPQIVKGEKGIDIVETVLKAHFQMKGSHMQINVVDNETLRDAQVHPENYRNMLVRVAGYSAFFVDLEKNIQENIIERTIQTGL</sequence>
<dbReference type="Proteomes" id="UP000284841">
    <property type="component" value="Unassembled WGS sequence"/>
</dbReference>
<dbReference type="GO" id="GO:0016829">
    <property type="term" value="F:lyase activity"/>
    <property type="evidence" value="ECO:0007669"/>
    <property type="project" value="UniProtKB-KW"/>
</dbReference>
<dbReference type="PROSITE" id="PS51149">
    <property type="entry name" value="GLY_RADICAL_2"/>
    <property type="match status" value="1"/>
</dbReference>
<evidence type="ECO:0000256" key="3">
    <source>
        <dbReference type="PROSITE-ProRule" id="PRU00493"/>
    </source>
</evidence>
<gene>
    <name evidence="6" type="ORF">DW099_17235</name>
</gene>
<dbReference type="Pfam" id="PF02901">
    <property type="entry name" value="PFL-like"/>
    <property type="match status" value="1"/>
</dbReference>
<dbReference type="PANTHER" id="PTHR43641:SF2">
    <property type="entry name" value="DEHYDRATASE YBIW-RELATED"/>
    <property type="match status" value="1"/>
</dbReference>
<evidence type="ECO:0000256" key="2">
    <source>
        <dbReference type="ARBA" id="ARBA00023239"/>
    </source>
</evidence>
<protein>
    <recommendedName>
        <fullName evidence="8">Glycyl radical protein</fullName>
    </recommendedName>
</protein>
<dbReference type="STRING" id="1776384.GCA_900086585_01287"/>
<name>A0A415DWC4_9FIRM</name>
<dbReference type="RefSeq" id="WP_118336500.1">
    <property type="nucleotide sequence ID" value="NZ_AP025567.1"/>
</dbReference>
<evidence type="ECO:0000256" key="1">
    <source>
        <dbReference type="ARBA" id="ARBA00022818"/>
    </source>
</evidence>
<comment type="caution">
    <text evidence="6">The sequence shown here is derived from an EMBL/GenBank/DDBJ whole genome shotgun (WGS) entry which is preliminary data.</text>
</comment>
<feature type="domain" description="PFL" evidence="5">
    <location>
        <begin position="4"/>
        <end position="657"/>
    </location>
</feature>
<keyword evidence="7" id="KW-1185">Reference proteome</keyword>
<dbReference type="Pfam" id="PF01228">
    <property type="entry name" value="Gly_radical"/>
    <property type="match status" value="1"/>
</dbReference>
<keyword evidence="2" id="KW-0456">Lyase</keyword>
<evidence type="ECO:0000259" key="4">
    <source>
        <dbReference type="PROSITE" id="PS51149"/>
    </source>
</evidence>
<evidence type="ECO:0000313" key="6">
    <source>
        <dbReference type="EMBL" id="RHJ84715.1"/>
    </source>
</evidence>
<accession>A0A415DWC4</accession>
<dbReference type="OrthoDB" id="9803969at2"/>
<dbReference type="EMBL" id="QRMS01000006">
    <property type="protein sequence ID" value="RHJ84715.1"/>
    <property type="molecule type" value="Genomic_DNA"/>
</dbReference>
<dbReference type="PANTHER" id="PTHR43641">
    <property type="entry name" value="FORMATE ACETYLTRANSFERASE 3-RELATED"/>
    <property type="match status" value="1"/>
</dbReference>
<dbReference type="InterPro" id="IPR004184">
    <property type="entry name" value="PFL_dom"/>
</dbReference>
<dbReference type="InterPro" id="IPR001150">
    <property type="entry name" value="Gly_radical"/>
</dbReference>
<reference evidence="6 7" key="1">
    <citation type="submission" date="2018-08" db="EMBL/GenBank/DDBJ databases">
        <title>A genome reference for cultivated species of the human gut microbiota.</title>
        <authorList>
            <person name="Zou Y."/>
            <person name="Xue W."/>
            <person name="Luo G."/>
        </authorList>
    </citation>
    <scope>NUCLEOTIDE SEQUENCE [LARGE SCALE GENOMIC DNA]</scope>
    <source>
        <strain evidence="6 7">AM07-24</strain>
    </source>
</reference>
<dbReference type="GO" id="GO:0005829">
    <property type="term" value="C:cytosol"/>
    <property type="evidence" value="ECO:0007669"/>
    <property type="project" value="TreeGrafter"/>
</dbReference>
<dbReference type="SUPFAM" id="SSF51998">
    <property type="entry name" value="PFL-like glycyl radical enzymes"/>
    <property type="match status" value="1"/>
</dbReference>
<dbReference type="Gene3D" id="3.20.70.20">
    <property type="match status" value="1"/>
</dbReference>
<proteinExistence type="predicted"/>
<evidence type="ECO:0000259" key="5">
    <source>
        <dbReference type="PROSITE" id="PS51554"/>
    </source>
</evidence>
<feature type="domain" description="Glycine radical" evidence="4">
    <location>
        <begin position="664"/>
        <end position="785"/>
    </location>
</feature>
<dbReference type="AlphaFoldDB" id="A0A415DWC4"/>
<evidence type="ECO:0008006" key="8">
    <source>
        <dbReference type="Google" id="ProtNLM"/>
    </source>
</evidence>
<dbReference type="InterPro" id="IPR051215">
    <property type="entry name" value="GRE"/>
</dbReference>
<dbReference type="PROSITE" id="PS51554">
    <property type="entry name" value="PFL"/>
    <property type="match status" value="1"/>
</dbReference>
<keyword evidence="1 3" id="KW-0556">Organic radical</keyword>
<organism evidence="6 7">
    <name type="scientific">Emergencia timonensis</name>
    <dbReference type="NCBI Taxonomy" id="1776384"/>
    <lineage>
        <taxon>Bacteria</taxon>
        <taxon>Bacillati</taxon>
        <taxon>Bacillota</taxon>
        <taxon>Clostridia</taxon>
        <taxon>Peptostreptococcales</taxon>
        <taxon>Anaerovoracaceae</taxon>
        <taxon>Emergencia</taxon>
    </lineage>
</organism>